<dbReference type="InterPro" id="IPR027946">
    <property type="entry name" value="Ogl_dom"/>
</dbReference>
<gene>
    <name evidence="3" type="ORF">DDF65_09905</name>
</gene>
<dbReference type="InterPro" id="IPR015943">
    <property type="entry name" value="WD40/YVTN_repeat-like_dom_sf"/>
</dbReference>
<reference evidence="3 4" key="1">
    <citation type="submission" date="2018-04" db="EMBL/GenBank/DDBJ databases">
        <title>The genome sequence of Caulobacter sp. 736.</title>
        <authorList>
            <person name="Gao J."/>
            <person name="Sun J."/>
        </authorList>
    </citation>
    <scope>NUCLEOTIDE SEQUENCE [LARGE SCALE GENOMIC DNA]</scope>
    <source>
        <strain evidence="3 4">736</strain>
    </source>
</reference>
<keyword evidence="4" id="KW-1185">Reference proteome</keyword>
<dbReference type="SUPFAM" id="SSF82171">
    <property type="entry name" value="DPP6 N-terminal domain-like"/>
    <property type="match status" value="1"/>
</dbReference>
<dbReference type="Pfam" id="PF14583">
    <property type="entry name" value="Pectate_lyase22"/>
    <property type="match status" value="1"/>
</dbReference>
<dbReference type="GO" id="GO:0045490">
    <property type="term" value="P:pectin catabolic process"/>
    <property type="evidence" value="ECO:0007669"/>
    <property type="project" value="InterPro"/>
</dbReference>
<feature type="signal peptide" evidence="1">
    <location>
        <begin position="1"/>
        <end position="25"/>
    </location>
</feature>
<dbReference type="RefSeq" id="WP_116566801.1">
    <property type="nucleotide sequence ID" value="NZ_QDKP01000033.1"/>
</dbReference>
<comment type="caution">
    <text evidence="3">The sequence shown here is derived from an EMBL/GenBank/DDBJ whole genome shotgun (WGS) entry which is preliminary data.</text>
</comment>
<feature type="domain" description="Oligogalacturonate lyase" evidence="2">
    <location>
        <begin position="215"/>
        <end position="440"/>
    </location>
</feature>
<keyword evidence="3" id="KW-0456">Lyase</keyword>
<dbReference type="EMBL" id="QDKP01000033">
    <property type="protein sequence ID" value="PVM83186.1"/>
    <property type="molecule type" value="Genomic_DNA"/>
</dbReference>
<feature type="chain" id="PRO_5015730079" evidence="1">
    <location>
        <begin position="26"/>
        <end position="446"/>
    </location>
</feature>
<evidence type="ECO:0000256" key="1">
    <source>
        <dbReference type="SAM" id="SignalP"/>
    </source>
</evidence>
<proteinExistence type="predicted"/>
<name>A0A2T9JHQ5_9CAUL</name>
<keyword evidence="1" id="KW-0732">Signal</keyword>
<dbReference type="AlphaFoldDB" id="A0A2T9JHQ5"/>
<dbReference type="Gene3D" id="2.130.10.10">
    <property type="entry name" value="YVTN repeat-like/Quinoprotein amine dehydrogenase"/>
    <property type="match status" value="1"/>
</dbReference>
<evidence type="ECO:0000313" key="3">
    <source>
        <dbReference type="EMBL" id="PVM83186.1"/>
    </source>
</evidence>
<evidence type="ECO:0000313" key="4">
    <source>
        <dbReference type="Proteomes" id="UP000244913"/>
    </source>
</evidence>
<organism evidence="3 4">
    <name type="scientific">Caulobacter radicis</name>
    <dbReference type="NCBI Taxonomy" id="2172650"/>
    <lineage>
        <taxon>Bacteria</taxon>
        <taxon>Pseudomonadati</taxon>
        <taxon>Pseudomonadota</taxon>
        <taxon>Alphaproteobacteria</taxon>
        <taxon>Caulobacterales</taxon>
        <taxon>Caulobacteraceae</taxon>
        <taxon>Caulobacter</taxon>
    </lineage>
</organism>
<evidence type="ECO:0000259" key="2">
    <source>
        <dbReference type="Pfam" id="PF14583"/>
    </source>
</evidence>
<dbReference type="Proteomes" id="UP000244913">
    <property type="component" value="Unassembled WGS sequence"/>
</dbReference>
<protein>
    <submittedName>
        <fullName evidence="3">Oligogalacturonate lyase</fullName>
    </submittedName>
</protein>
<dbReference type="GO" id="GO:0047487">
    <property type="term" value="F:oligogalacturonide lyase activity"/>
    <property type="evidence" value="ECO:0007669"/>
    <property type="project" value="InterPro"/>
</dbReference>
<sequence length="446" mass="49555">MKNVLIGLASAFAIALPAFAPPAFAQAPAAPAAAPPREWIDKDTGHRVVRLSDEPGSSSLYFNYNGYAPQGDKLVIATPKGLSTIELATRKLAPLVEENGKFLFVGRKTRSAYYIVEEGKAKVVKAVDIDSKKVRVVAKFDRGDIQTINADETLLGGVVVTKPEIETRPDGMLKRDNRFDQAAYAANGPDGKPLSFAEAKEVRLNERLESKIPMEMFVIDTRTGEKRVVHAATDWLNHLQFSPTDPNLLMFCHEGPWHKVDRLWLLRTDQADAKPVKIHTRTMNMEIAGHEWFSADGKTVWYDLQTPRGEDFWVAGYEIATGKRTWYHVERNAWSVHFNSSPDGKLFAGDGGDSEMVAHAPDGKWLYLMHPRGIPDVAGIHAPDSEHLIRPGVIDAEKLVNMSAHDYRLEPNVNFTPDGKWLVFRSNMHGANHVYAVELAKAASAK</sequence>
<accession>A0A2T9JHQ5</accession>